<name>A0AAU8EE80_9VIRU</name>
<dbReference type="Pfam" id="PF24608">
    <property type="entry name" value="PDDEXK_15"/>
    <property type="match status" value="1"/>
</dbReference>
<reference evidence="1" key="1">
    <citation type="submission" date="2024-05" db="EMBL/GenBank/DDBJ databases">
        <authorList>
            <person name="Ferriol-Gonzalez C."/>
            <person name="Concha-Eloko R."/>
            <person name="Bernabeu-Gimeno M."/>
            <person name="Fernandez-Cuenca F."/>
            <person name="Canada-Garcia J.E."/>
            <person name="Garcia-Cobos S."/>
            <person name="Sanjuan R."/>
            <person name="Domingo-Calap P."/>
        </authorList>
    </citation>
    <scope>NUCLEOTIDE SEQUENCE</scope>
</reference>
<proteinExistence type="predicted"/>
<gene>
    <name evidence="1" type="ORF">vBKpn2P2_41</name>
</gene>
<protein>
    <submittedName>
        <fullName evidence="1">RusA-like Holliday junction resolvase</fullName>
    </submittedName>
</protein>
<accession>A0AAU8EE80</accession>
<dbReference type="InterPro" id="IPR056931">
    <property type="entry name" value="D14-like"/>
</dbReference>
<sequence length="154" mass="17968">MAINVRTKGQTGEREICDFFNDIYKEVYEHLQIPLPAKPIAQRNQNQSAVGGCDITNTCFFAVEVKRQEALSINTWWKQCLVSAVEANKFPVLIYRQNKQKWKVVLFMNPIMLFADEKRHHSDDPPRCEISLEDFRVIFRAHAIEYIKRNGHAT</sequence>
<evidence type="ECO:0000313" key="1">
    <source>
        <dbReference type="EMBL" id="XCG96889.1"/>
    </source>
</evidence>
<organism evidence="1">
    <name type="scientific">Klebsiella phage vB_Kpn2-P2</name>
    <dbReference type="NCBI Taxonomy" id="3230849"/>
    <lineage>
        <taxon>Viruses</taxon>
    </lineage>
</organism>
<dbReference type="EMBL" id="PP848851">
    <property type="protein sequence ID" value="XCG96889.1"/>
    <property type="molecule type" value="Genomic_DNA"/>
</dbReference>